<sequence length="318" mass="35466">MQSREEPLQLQLDTCKSVFFKPTWVGCSSTSLFTFQNPSRLPLEFEWRISQQHQKMLALQPTRGIIQPNESLTLTWTFSPLEEVKYLFRVGMWVWEAGLPPNTKPSATTHYTLRLVGTGISSSLSAKEKELDFGNVLVNSEQTRMLVLLNDGSCTLYYRLFLEQCSPEAVGNGPLDNKVGEKQELCRVSLTAVYPLLSILDICSMGSAEGITRKHLWRLFSLDLLNSYLERDPTSWELTYKVPTRHSTSQIPSVFTPLKLNFNFGAAPIDAPPSVVLLALKNSGVVPLDWYRVGTRGPGGQGLGGLLLLVVALAAWCL</sequence>
<dbReference type="PANTHER" id="PTHR46127:SF1">
    <property type="entry name" value="CILIA- AND FLAGELLA-ASSOCIATED PROTEIN 65"/>
    <property type="match status" value="1"/>
</dbReference>
<dbReference type="InterPro" id="IPR052614">
    <property type="entry name" value="CFAP65"/>
</dbReference>
<dbReference type="Pfam" id="PF25249">
    <property type="entry name" value="Ig_CFAP65_7th"/>
    <property type="match status" value="1"/>
</dbReference>
<gene>
    <name evidence="4" type="ORF">BU61_5571</name>
</gene>
<organism evidence="4 5">
    <name type="scientific">Pontoporia blainvillei</name>
    <name type="common">Franciscana</name>
    <name type="synonym">Delphinus blainvillei</name>
    <dbReference type="NCBI Taxonomy" id="48723"/>
    <lineage>
        <taxon>Eukaryota</taxon>
        <taxon>Metazoa</taxon>
        <taxon>Chordata</taxon>
        <taxon>Craniata</taxon>
        <taxon>Vertebrata</taxon>
        <taxon>Euteleostomi</taxon>
        <taxon>Mammalia</taxon>
        <taxon>Eutheria</taxon>
        <taxon>Laurasiatheria</taxon>
        <taxon>Artiodactyla</taxon>
        <taxon>Whippomorpha</taxon>
        <taxon>Cetacea</taxon>
        <taxon>Odontoceti</taxon>
        <taxon>Pontoporiidae</taxon>
        <taxon>Pontoporia</taxon>
    </lineage>
</organism>
<feature type="domain" description="CFAP65-like ninth Ig-like" evidence="1">
    <location>
        <begin position="195"/>
        <end position="290"/>
    </location>
</feature>
<reference evidence="4" key="1">
    <citation type="submission" date="2018-05" db="EMBL/GenBank/DDBJ databases">
        <authorList>
            <person name="Pedro S.L.S."/>
            <person name="Freitas R.C."/>
            <person name="Barreto A.S."/>
            <person name="Lima A.O.S."/>
        </authorList>
    </citation>
    <scope>NUCLEOTIDE SEQUENCE</scope>
    <source>
        <strain evidence="4">BP203</strain>
        <tissue evidence="4">Muscle</tissue>
    </source>
</reference>
<dbReference type="InterPro" id="IPR056344">
    <property type="entry name" value="Ig_CFAP65-like_9th"/>
</dbReference>
<dbReference type="EMBL" id="PGGH01034038">
    <property type="protein sequence ID" value="NIG58349.1"/>
    <property type="molecule type" value="Genomic_DNA"/>
</dbReference>
<dbReference type="Pfam" id="PF25248">
    <property type="entry name" value="Ig_CFAP65_8th"/>
    <property type="match status" value="1"/>
</dbReference>
<comment type="caution">
    <text evidence="4">The sequence shown here is derived from an EMBL/GenBank/DDBJ whole genome shotgun (WGS) entry which is preliminary data.</text>
</comment>
<dbReference type="Gene3D" id="2.60.40.10">
    <property type="entry name" value="Immunoglobulins"/>
    <property type="match status" value="2"/>
</dbReference>
<evidence type="ECO:0000259" key="1">
    <source>
        <dbReference type="Pfam" id="PF24816"/>
    </source>
</evidence>
<dbReference type="Pfam" id="PF24816">
    <property type="entry name" value="Ig_CFAP65__9th"/>
    <property type="match status" value="1"/>
</dbReference>
<dbReference type="PANTHER" id="PTHR46127">
    <property type="entry name" value="CILIA- AND FLAGELLA-ASSOCIATED PROTEIN 65"/>
    <property type="match status" value="1"/>
</dbReference>
<protein>
    <submittedName>
        <fullName evidence="4">Coiled-coil domain-containing protein</fullName>
    </submittedName>
</protein>
<dbReference type="InterPro" id="IPR013783">
    <property type="entry name" value="Ig-like_fold"/>
</dbReference>
<keyword evidence="5" id="KW-1185">Reference proteome</keyword>
<feature type="domain" description="CFAP65 seventh Ig-like" evidence="3">
    <location>
        <begin position="16"/>
        <end position="86"/>
    </location>
</feature>
<accession>A0ABX0S101</accession>
<name>A0ABX0S101_PONBL</name>
<evidence type="ECO:0000259" key="2">
    <source>
        <dbReference type="Pfam" id="PF25248"/>
    </source>
</evidence>
<feature type="domain" description="CFAP65 eight Ig-like" evidence="2">
    <location>
        <begin position="122"/>
        <end position="167"/>
    </location>
</feature>
<dbReference type="Proteomes" id="UP001165941">
    <property type="component" value="Unassembled WGS sequence"/>
</dbReference>
<proteinExistence type="predicted"/>
<evidence type="ECO:0000259" key="3">
    <source>
        <dbReference type="Pfam" id="PF25249"/>
    </source>
</evidence>
<evidence type="ECO:0000313" key="4">
    <source>
        <dbReference type="EMBL" id="NIG58349.1"/>
    </source>
</evidence>
<dbReference type="InterPro" id="IPR057470">
    <property type="entry name" value="Ig_CFAP65_7th"/>
</dbReference>
<evidence type="ECO:0000313" key="5">
    <source>
        <dbReference type="Proteomes" id="UP001165941"/>
    </source>
</evidence>
<dbReference type="InterPro" id="IPR057467">
    <property type="entry name" value="Ig_CFAP65_8th"/>
</dbReference>